<evidence type="ECO:0000313" key="2">
    <source>
        <dbReference type="EMBL" id="GAA5196475.1"/>
    </source>
</evidence>
<dbReference type="InterPro" id="IPR036873">
    <property type="entry name" value="Rhodanese-like_dom_sf"/>
</dbReference>
<dbReference type="SUPFAM" id="SSF52821">
    <property type="entry name" value="Rhodanese/Cell cycle control phosphatase"/>
    <property type="match status" value="1"/>
</dbReference>
<evidence type="ECO:0000313" key="3">
    <source>
        <dbReference type="Proteomes" id="UP001501570"/>
    </source>
</evidence>
<dbReference type="Proteomes" id="UP001501570">
    <property type="component" value="Unassembled WGS sequence"/>
</dbReference>
<protein>
    <submittedName>
        <fullName evidence="2">Rhodanese-like domain-containing protein</fullName>
    </submittedName>
</protein>
<dbReference type="EMBL" id="BAABJQ010000026">
    <property type="protein sequence ID" value="GAA5196475.1"/>
    <property type="molecule type" value="Genomic_DNA"/>
</dbReference>
<organism evidence="2 3">
    <name type="scientific">Rugosimonospora acidiphila</name>
    <dbReference type="NCBI Taxonomy" id="556531"/>
    <lineage>
        <taxon>Bacteria</taxon>
        <taxon>Bacillati</taxon>
        <taxon>Actinomycetota</taxon>
        <taxon>Actinomycetes</taxon>
        <taxon>Micromonosporales</taxon>
        <taxon>Micromonosporaceae</taxon>
        <taxon>Rugosimonospora</taxon>
    </lineage>
</organism>
<dbReference type="RefSeq" id="WP_345636205.1">
    <property type="nucleotide sequence ID" value="NZ_BAABJQ010000026.1"/>
</dbReference>
<evidence type="ECO:0000259" key="1">
    <source>
        <dbReference type="PROSITE" id="PS50206"/>
    </source>
</evidence>
<dbReference type="PANTHER" id="PTHR44086">
    <property type="entry name" value="THIOSULFATE SULFURTRANSFERASE RDL2, MITOCHONDRIAL-RELATED"/>
    <property type="match status" value="1"/>
</dbReference>
<accession>A0ABP9SHJ1</accession>
<dbReference type="Pfam" id="PF00581">
    <property type="entry name" value="Rhodanese"/>
    <property type="match status" value="1"/>
</dbReference>
<sequence>MSAAGVDGAARPRGARGIDQILAEARAGLDRYDPYRAAAARAGGALLVDIRPAAQRAASGMIPGALAIERNVLEWRLDPTSDARLPVANRYDLPVIVYCQEGYTSSLAAAALQDLGLYLATDLDGGIVAWRRAGLPVVADATIPMSG</sequence>
<dbReference type="PROSITE" id="PS50206">
    <property type="entry name" value="RHODANESE_3"/>
    <property type="match status" value="1"/>
</dbReference>
<name>A0ABP9SHJ1_9ACTN</name>
<dbReference type="PANTHER" id="PTHR44086:SF10">
    <property type="entry name" value="THIOSULFATE SULFURTRANSFERASE_RHODANESE-LIKE DOMAIN-CONTAINING PROTEIN 3"/>
    <property type="match status" value="1"/>
</dbReference>
<feature type="domain" description="Rhodanese" evidence="1">
    <location>
        <begin position="41"/>
        <end position="139"/>
    </location>
</feature>
<dbReference type="InterPro" id="IPR001763">
    <property type="entry name" value="Rhodanese-like_dom"/>
</dbReference>
<proteinExistence type="predicted"/>
<reference evidence="3" key="1">
    <citation type="journal article" date="2019" name="Int. J. Syst. Evol. Microbiol.">
        <title>The Global Catalogue of Microorganisms (GCM) 10K type strain sequencing project: providing services to taxonomists for standard genome sequencing and annotation.</title>
        <authorList>
            <consortium name="The Broad Institute Genomics Platform"/>
            <consortium name="The Broad Institute Genome Sequencing Center for Infectious Disease"/>
            <person name="Wu L."/>
            <person name="Ma J."/>
        </authorList>
    </citation>
    <scope>NUCLEOTIDE SEQUENCE [LARGE SCALE GENOMIC DNA]</scope>
    <source>
        <strain evidence="3">JCM 18304</strain>
    </source>
</reference>
<comment type="caution">
    <text evidence="2">The sequence shown here is derived from an EMBL/GenBank/DDBJ whole genome shotgun (WGS) entry which is preliminary data.</text>
</comment>
<keyword evidence="3" id="KW-1185">Reference proteome</keyword>
<dbReference type="SMART" id="SM00450">
    <property type="entry name" value="RHOD"/>
    <property type="match status" value="1"/>
</dbReference>
<dbReference type="Gene3D" id="3.40.250.10">
    <property type="entry name" value="Rhodanese-like domain"/>
    <property type="match status" value="1"/>
</dbReference>
<gene>
    <name evidence="2" type="ORF">GCM10023322_65470</name>
</gene>